<dbReference type="RefSeq" id="WP_025420480.1">
    <property type="nucleotide sequence ID" value="NZ_CP006569.1"/>
</dbReference>
<keyword evidence="2" id="KW-0238">DNA-binding</keyword>
<dbReference type="PANTHER" id="PTHR30154:SF17">
    <property type="entry name" value="DNA-BINDING TRANSCRIPTIONAL ACTIVATOR DECR"/>
    <property type="match status" value="1"/>
</dbReference>
<dbReference type="OrthoDB" id="166264at2"/>
<sequence>MLDKTDRKILSLLQRDCTLSLQNLADAIHLTSTPCWKRLKRLEDEGIIKSKVALLNNEKLGLNLTAFMMVKTQQHTQEWYSRFVSHVESMPEVMSFYRLAGEYDYLLQVLVSDMKNYDLFYKRLVAGVPGLLDVTSTFAMENIKNTTELPLDLSVDKEAT</sequence>
<dbReference type="SUPFAM" id="SSF46785">
    <property type="entry name" value="Winged helix' DNA-binding domain"/>
    <property type="match status" value="1"/>
</dbReference>
<protein>
    <submittedName>
        <fullName evidence="5">AsnC family transcriptional regulator</fullName>
    </submittedName>
</protein>
<name>W0HT44_9GAMM</name>
<evidence type="ECO:0000259" key="4">
    <source>
        <dbReference type="PROSITE" id="PS50956"/>
    </source>
</evidence>
<keyword evidence="3" id="KW-0804">Transcription</keyword>
<dbReference type="Pfam" id="PF13412">
    <property type="entry name" value="HTH_24"/>
    <property type="match status" value="1"/>
</dbReference>
<evidence type="ECO:0000256" key="2">
    <source>
        <dbReference type="ARBA" id="ARBA00023125"/>
    </source>
</evidence>
<dbReference type="Gene3D" id="1.10.10.10">
    <property type="entry name" value="Winged helix-like DNA-binding domain superfamily/Winged helix DNA-binding domain"/>
    <property type="match status" value="1"/>
</dbReference>
<evidence type="ECO:0000313" key="5">
    <source>
        <dbReference type="EMBL" id="AHF75328.1"/>
    </source>
</evidence>
<dbReference type="InterPro" id="IPR019888">
    <property type="entry name" value="Tscrpt_reg_AsnC-like"/>
</dbReference>
<reference evidence="5 6" key="1">
    <citation type="journal article" date="2014" name="Genome Biol. Evol.">
        <title>Genome degeneration and adaptation in a nascent stage of symbiosis.</title>
        <authorList>
            <person name="Oakeson K.F."/>
            <person name="Gil R."/>
            <person name="Clayton A.L."/>
            <person name="Dunn D.M."/>
            <person name="von Niederhausern A.C."/>
            <person name="Hamil C."/>
            <person name="Aoyagi A."/>
            <person name="Duval B."/>
            <person name="Baca A."/>
            <person name="Silva F.J."/>
            <person name="Vallier A."/>
            <person name="Jackson D.G."/>
            <person name="Latorre A."/>
            <person name="Weiss R.B."/>
            <person name="Heddi A."/>
            <person name="Moya A."/>
            <person name="Dale C."/>
        </authorList>
    </citation>
    <scope>NUCLEOTIDE SEQUENCE [LARGE SCALE GENOMIC DNA]</scope>
    <source>
        <strain evidence="5 6">HS1</strain>
    </source>
</reference>
<dbReference type="SMART" id="SM00344">
    <property type="entry name" value="HTH_ASNC"/>
    <property type="match status" value="1"/>
</dbReference>
<gene>
    <name evidence="5" type="ORF">Sant_0212</name>
</gene>
<dbReference type="GO" id="GO:0006355">
    <property type="term" value="P:regulation of DNA-templated transcription"/>
    <property type="evidence" value="ECO:0007669"/>
    <property type="project" value="UniProtKB-ARBA"/>
</dbReference>
<dbReference type="Gene3D" id="3.30.70.920">
    <property type="match status" value="1"/>
</dbReference>
<dbReference type="SUPFAM" id="SSF54909">
    <property type="entry name" value="Dimeric alpha+beta barrel"/>
    <property type="match status" value="1"/>
</dbReference>
<dbReference type="FunFam" id="1.10.10.10:FF:000114">
    <property type="entry name" value="Lrp/AsnC family transcriptional regulator"/>
    <property type="match status" value="1"/>
</dbReference>
<keyword evidence="6" id="KW-1185">Reference proteome</keyword>
<dbReference type="CDD" id="cd00090">
    <property type="entry name" value="HTH_ARSR"/>
    <property type="match status" value="1"/>
</dbReference>
<dbReference type="Pfam" id="PF01037">
    <property type="entry name" value="AsnC_trans_reg"/>
    <property type="match status" value="1"/>
</dbReference>
<proteinExistence type="predicted"/>
<dbReference type="GO" id="GO:0005829">
    <property type="term" value="C:cytosol"/>
    <property type="evidence" value="ECO:0007669"/>
    <property type="project" value="TreeGrafter"/>
</dbReference>
<dbReference type="HOGENOM" id="CLU_091233_0_2_6"/>
<accession>W0HT44</accession>
<keyword evidence="1" id="KW-0805">Transcription regulation</keyword>
<dbReference type="EMBL" id="CP006569">
    <property type="protein sequence ID" value="AHF75328.1"/>
    <property type="molecule type" value="Genomic_DNA"/>
</dbReference>
<dbReference type="InterPro" id="IPR036390">
    <property type="entry name" value="WH_DNA-bd_sf"/>
</dbReference>
<evidence type="ECO:0000313" key="6">
    <source>
        <dbReference type="Proteomes" id="UP000019028"/>
    </source>
</evidence>
<dbReference type="InterPro" id="IPR036388">
    <property type="entry name" value="WH-like_DNA-bd_sf"/>
</dbReference>
<organism evidence="5 6">
    <name type="scientific">Sodalis praecaptivus</name>
    <dbReference type="NCBI Taxonomy" id="1239307"/>
    <lineage>
        <taxon>Bacteria</taxon>
        <taxon>Pseudomonadati</taxon>
        <taxon>Pseudomonadota</taxon>
        <taxon>Gammaproteobacteria</taxon>
        <taxon>Enterobacterales</taxon>
        <taxon>Bruguierivoracaceae</taxon>
        <taxon>Sodalis</taxon>
    </lineage>
</organism>
<dbReference type="InterPro" id="IPR011991">
    <property type="entry name" value="ArsR-like_HTH"/>
</dbReference>
<dbReference type="PRINTS" id="PR00033">
    <property type="entry name" value="HTHASNC"/>
</dbReference>
<evidence type="ECO:0000256" key="1">
    <source>
        <dbReference type="ARBA" id="ARBA00023015"/>
    </source>
</evidence>
<dbReference type="PANTHER" id="PTHR30154">
    <property type="entry name" value="LEUCINE-RESPONSIVE REGULATORY PROTEIN"/>
    <property type="match status" value="1"/>
</dbReference>
<dbReference type="Proteomes" id="UP000019028">
    <property type="component" value="Chromosome"/>
</dbReference>
<dbReference type="GO" id="GO:0043200">
    <property type="term" value="P:response to amino acid"/>
    <property type="evidence" value="ECO:0007669"/>
    <property type="project" value="TreeGrafter"/>
</dbReference>
<dbReference type="AlphaFoldDB" id="W0HT44"/>
<dbReference type="PROSITE" id="PS50956">
    <property type="entry name" value="HTH_ASNC_2"/>
    <property type="match status" value="1"/>
</dbReference>
<dbReference type="KEGG" id="sod:Sant_0212"/>
<dbReference type="PATRIC" id="fig|1239307.3.peg.233"/>
<dbReference type="InterPro" id="IPR000485">
    <property type="entry name" value="AsnC-type_HTH_dom"/>
</dbReference>
<dbReference type="GO" id="GO:0043565">
    <property type="term" value="F:sequence-specific DNA binding"/>
    <property type="evidence" value="ECO:0007669"/>
    <property type="project" value="InterPro"/>
</dbReference>
<feature type="domain" description="HTH asnC-type" evidence="4">
    <location>
        <begin position="2"/>
        <end position="63"/>
    </location>
</feature>
<evidence type="ECO:0000256" key="3">
    <source>
        <dbReference type="ARBA" id="ARBA00023163"/>
    </source>
</evidence>
<dbReference type="InterPro" id="IPR019887">
    <property type="entry name" value="Tscrpt_reg_AsnC/Lrp_C"/>
</dbReference>
<dbReference type="InterPro" id="IPR011008">
    <property type="entry name" value="Dimeric_a/b-barrel"/>
</dbReference>